<dbReference type="EMBL" id="JASEJX010000001">
    <property type="protein sequence ID" value="KAK4521670.1"/>
    <property type="molecule type" value="Genomic_DNA"/>
</dbReference>
<name>A0AAN7DTQ5_9FUNG</name>
<dbReference type="PANTHER" id="PTHR12224:SF0">
    <property type="entry name" value="BETA-1,4-MANNOSYL-GLYCOPROTEIN 4-BETA-N-ACETYLGLUCOSAMINYLTRANSFERASE"/>
    <property type="match status" value="1"/>
</dbReference>
<keyword evidence="1" id="KW-0812">Transmembrane</keyword>
<reference evidence="2 3" key="1">
    <citation type="submission" date="2022-11" db="EMBL/GenBank/DDBJ databases">
        <title>Mucor velutinosus strain NIH1002 WGS.</title>
        <authorList>
            <person name="Subramanian P."/>
            <person name="Mullikin J.C."/>
            <person name="Segre J.A."/>
            <person name="Zelazny A.M."/>
        </authorList>
    </citation>
    <scope>NUCLEOTIDE SEQUENCE [LARGE SCALE GENOMIC DNA]</scope>
    <source>
        <strain evidence="2 3">NIH1002</strain>
    </source>
</reference>
<evidence type="ECO:0000313" key="2">
    <source>
        <dbReference type="EMBL" id="KAK4521670.1"/>
    </source>
</evidence>
<proteinExistence type="predicted"/>
<comment type="caution">
    <text evidence="2">The sequence shown here is derived from an EMBL/GenBank/DDBJ whole genome shotgun (WGS) entry which is preliminary data.</text>
</comment>
<dbReference type="Pfam" id="PF04724">
    <property type="entry name" value="Glyco_transf_17"/>
    <property type="match status" value="1"/>
</dbReference>
<keyword evidence="1" id="KW-1133">Transmembrane helix</keyword>
<dbReference type="RefSeq" id="XP_064688336.1">
    <property type="nucleotide sequence ID" value="XM_064823511.1"/>
</dbReference>
<sequence>MMNVSNSIAYLKRNNNRRCMHLCLIMMFIATTLIYLIQSQSTLVRDIGYYTRPLWDKNPNTFKTIPHYYAENVPMETLCQLHGWQLKPKEKLAKNKVYDAIIFSVELDLLEIRIKELWNVVDTFVILESNATFTGVTKNLTFNEHKKRFQFAASKIHHVIIDQYALPAGEGPFYNEGKMRESMDQALVDAGAKTNDLIIMSDVDELPRAQTIEIISSCEGVPEKLHLQLRNYMYSFEFFVDSSSWRAHVVKYTAGHTFYTHGQITEDLLSDAGWHCSFCFRTIQEFQFKMKSYSHSDRVSNGGLLSTDRIQKTICDGTDIFDMPPESYSYKDMVTKFRIDSSQSGVGLPSSLLKDSQRFKFLLPGGCIRGASDT</sequence>
<dbReference type="GO" id="GO:0006044">
    <property type="term" value="P:N-acetylglucosamine metabolic process"/>
    <property type="evidence" value="ECO:0007669"/>
    <property type="project" value="TreeGrafter"/>
</dbReference>
<evidence type="ECO:0000256" key="1">
    <source>
        <dbReference type="SAM" id="Phobius"/>
    </source>
</evidence>
<dbReference type="InterPro" id="IPR006813">
    <property type="entry name" value="Glyco_trans_17"/>
</dbReference>
<dbReference type="GeneID" id="89947888"/>
<dbReference type="GO" id="GO:0016020">
    <property type="term" value="C:membrane"/>
    <property type="evidence" value="ECO:0007669"/>
    <property type="project" value="InterPro"/>
</dbReference>
<dbReference type="AlphaFoldDB" id="A0AAN7DTQ5"/>
<keyword evidence="3" id="KW-1185">Reference proteome</keyword>
<dbReference type="GO" id="GO:0003830">
    <property type="term" value="F:beta-1,4-mannosylglycoprotein 4-beta-N-acetylglucosaminyltransferase activity"/>
    <property type="evidence" value="ECO:0007669"/>
    <property type="project" value="InterPro"/>
</dbReference>
<dbReference type="Proteomes" id="UP001304243">
    <property type="component" value="Unassembled WGS sequence"/>
</dbReference>
<evidence type="ECO:0000313" key="3">
    <source>
        <dbReference type="Proteomes" id="UP001304243"/>
    </source>
</evidence>
<protein>
    <submittedName>
        <fullName evidence="2">Uncharacterized protein</fullName>
    </submittedName>
</protein>
<gene>
    <name evidence="2" type="ORF">ATC70_004202</name>
</gene>
<organism evidence="2 3">
    <name type="scientific">Mucor velutinosus</name>
    <dbReference type="NCBI Taxonomy" id="708070"/>
    <lineage>
        <taxon>Eukaryota</taxon>
        <taxon>Fungi</taxon>
        <taxon>Fungi incertae sedis</taxon>
        <taxon>Mucoromycota</taxon>
        <taxon>Mucoromycotina</taxon>
        <taxon>Mucoromycetes</taxon>
        <taxon>Mucorales</taxon>
        <taxon>Mucorineae</taxon>
        <taxon>Mucoraceae</taxon>
        <taxon>Mucor</taxon>
    </lineage>
</organism>
<accession>A0AAN7DTQ5</accession>
<keyword evidence="1" id="KW-0472">Membrane</keyword>
<feature type="transmembrane region" description="Helical" evidence="1">
    <location>
        <begin position="20"/>
        <end position="37"/>
    </location>
</feature>
<dbReference type="PANTHER" id="PTHR12224">
    <property type="entry name" value="BETA-1,4-MANNOSYL-GLYCOPROTEIN BETA-1,4-N-ACETYLGLUCOSAMINYL-TRANSFERASE"/>
    <property type="match status" value="1"/>
</dbReference>